<evidence type="ECO:0000313" key="2">
    <source>
        <dbReference type="Proteomes" id="UP000724874"/>
    </source>
</evidence>
<organism evidence="1 2">
    <name type="scientific">Gymnopilus junonius</name>
    <name type="common">Spectacular rustgill mushroom</name>
    <name type="synonym">Gymnopilus spectabilis subsp. junonius</name>
    <dbReference type="NCBI Taxonomy" id="109634"/>
    <lineage>
        <taxon>Eukaryota</taxon>
        <taxon>Fungi</taxon>
        <taxon>Dikarya</taxon>
        <taxon>Basidiomycota</taxon>
        <taxon>Agaricomycotina</taxon>
        <taxon>Agaricomycetes</taxon>
        <taxon>Agaricomycetidae</taxon>
        <taxon>Agaricales</taxon>
        <taxon>Agaricineae</taxon>
        <taxon>Hymenogastraceae</taxon>
        <taxon>Gymnopilus</taxon>
    </lineage>
</organism>
<dbReference type="EMBL" id="JADNYJ010000002">
    <property type="protein sequence ID" value="KAF8913068.1"/>
    <property type="molecule type" value="Genomic_DNA"/>
</dbReference>
<gene>
    <name evidence="1" type="ORF">CPB84DRAFT_511322</name>
</gene>
<proteinExistence type="predicted"/>
<reference evidence="1" key="1">
    <citation type="submission" date="2020-11" db="EMBL/GenBank/DDBJ databases">
        <authorList>
            <consortium name="DOE Joint Genome Institute"/>
            <person name="Ahrendt S."/>
            <person name="Riley R."/>
            <person name="Andreopoulos W."/>
            <person name="LaButti K."/>
            <person name="Pangilinan J."/>
            <person name="Ruiz-duenas F.J."/>
            <person name="Barrasa J.M."/>
            <person name="Sanchez-Garcia M."/>
            <person name="Camarero S."/>
            <person name="Miyauchi S."/>
            <person name="Serrano A."/>
            <person name="Linde D."/>
            <person name="Babiker R."/>
            <person name="Drula E."/>
            <person name="Ayuso-Fernandez I."/>
            <person name="Pacheco R."/>
            <person name="Padilla G."/>
            <person name="Ferreira P."/>
            <person name="Barriuso J."/>
            <person name="Kellner H."/>
            <person name="Castanera R."/>
            <person name="Alfaro M."/>
            <person name="Ramirez L."/>
            <person name="Pisabarro A.G."/>
            <person name="Kuo A."/>
            <person name="Tritt A."/>
            <person name="Lipzen A."/>
            <person name="He G."/>
            <person name="Yan M."/>
            <person name="Ng V."/>
            <person name="Cullen D."/>
            <person name="Martin F."/>
            <person name="Rosso M.-N."/>
            <person name="Henrissat B."/>
            <person name="Hibbett D."/>
            <person name="Martinez A.T."/>
            <person name="Grigoriev I.V."/>
        </authorList>
    </citation>
    <scope>NUCLEOTIDE SEQUENCE</scope>
    <source>
        <strain evidence="1">AH 44721</strain>
    </source>
</reference>
<comment type="caution">
    <text evidence="1">The sequence shown here is derived from an EMBL/GenBank/DDBJ whole genome shotgun (WGS) entry which is preliminary data.</text>
</comment>
<accession>A0A9P5P0L5</accession>
<evidence type="ECO:0000313" key="1">
    <source>
        <dbReference type="EMBL" id="KAF8913068.1"/>
    </source>
</evidence>
<protein>
    <submittedName>
        <fullName evidence="1">Uncharacterized protein</fullName>
    </submittedName>
</protein>
<keyword evidence="2" id="KW-1185">Reference proteome</keyword>
<dbReference type="AlphaFoldDB" id="A0A9P5P0L5"/>
<dbReference type="Proteomes" id="UP000724874">
    <property type="component" value="Unassembled WGS sequence"/>
</dbReference>
<name>A0A9P5P0L5_GYMJU</name>
<sequence length="79" mass="8955">MTVSIDALLSFFLFEEIMGASRNTIFDIIITVILFHGSRIDWTFPHLTLAFAQLPSQGYYSYAVRLSSVLWCYAGKAKT</sequence>